<accession>A0A9P5NMX0</accession>
<dbReference type="OrthoDB" id="2796951at2759"/>
<keyword evidence="4" id="KW-0378">Hydrolase</keyword>
<dbReference type="SUPFAM" id="SSF51445">
    <property type="entry name" value="(Trans)glycosidases"/>
    <property type="match status" value="1"/>
</dbReference>
<name>A0A9P5NMX0_GYMJU</name>
<dbReference type="EMBL" id="JADNYJ010000049">
    <property type="protein sequence ID" value="KAF8900143.1"/>
    <property type="molecule type" value="Genomic_DNA"/>
</dbReference>
<comment type="caution">
    <text evidence="4">The sequence shown here is derived from an EMBL/GenBank/DDBJ whole genome shotgun (WGS) entry which is preliminary data.</text>
</comment>
<dbReference type="PANTHER" id="PTHR36183:SF2">
    <property type="entry name" value="BETA-GLUCURONIDASE C-TERMINAL DOMAIN-CONTAINING PROTEIN"/>
    <property type="match status" value="1"/>
</dbReference>
<keyword evidence="1" id="KW-1133">Transmembrane helix</keyword>
<proteinExistence type="predicted"/>
<dbReference type="Gene3D" id="3.20.20.80">
    <property type="entry name" value="Glycosidases"/>
    <property type="match status" value="1"/>
</dbReference>
<protein>
    <submittedName>
        <fullName evidence="4">Glycoside hydrolase family 79 protein</fullName>
    </submittedName>
</protein>
<dbReference type="Pfam" id="PF16862">
    <property type="entry name" value="Glyco_hydro_79C"/>
    <property type="match status" value="1"/>
</dbReference>
<evidence type="ECO:0000313" key="5">
    <source>
        <dbReference type="Proteomes" id="UP000724874"/>
    </source>
</evidence>
<feature type="domain" description="Beta-glucuronidase C-terminal" evidence="3">
    <location>
        <begin position="489"/>
        <end position="595"/>
    </location>
</feature>
<dbReference type="PANTHER" id="PTHR36183">
    <property type="entry name" value="BETA-GLUCURONIDASE"/>
    <property type="match status" value="1"/>
</dbReference>
<dbReference type="InterPro" id="IPR052974">
    <property type="entry name" value="GH79_Enzymes"/>
</dbReference>
<dbReference type="Proteomes" id="UP000724874">
    <property type="component" value="Unassembled WGS sequence"/>
</dbReference>
<sequence length="694" mass="73011">MPLITVPRLGIGTGAHKSFRISFPLSFLLLVTLAFLQTCSASITVYHPKDQTVLSADPAAPTGTNSPGSGNYTGPAAFNPTTLIAPSPPGLDALPTSFGIALSNTPPPGASIMHSGSFFGFSIEMSVVNQVLGTNASVLQVPFLNLMANLQQRAGGVVVRVGGNTQETAALVSNTPNGKMIEKDYGAASNPTDTPPLVFTDQLLYLLANISSLVNVHWHLGVPFNDTSNFRLAIAEQGQAILGNYLIGLQVGNEPDLYGTHGHRPSGYSPSDYVGEFGKLVSAMAADSSIHNQNILIGPSVNTGPWTPEMVWDTGFINNYTSNLAYLSVEHYPSDNCFAQFGIGTPRDPQTMFTHYLNHTAPQALISPYLNSTAYVQTQGKKLLMFETNTASCGGFNGVSDSFGAALWGLDYGMQLAHSNFSGGLFHVGGQNVFYNPFTPPPTNQSTFRRWTIGPIYYSALVMAEALGPGNNTQVVDLQGNTNNIYSPAYAIYDNSTLVRVMLFNYVTDSTGASDLTVALTLTGGQMPASVQVKYLQASSVAQKGNYTWAGQTFGPIFGSDGRLTGTEQIQTILCSSVTGTSTCNIHVPAPGVALVFLSPSYMTETAGGSSKTFSTTVQTRMRNTASVDPEVLATSNGHTGMDGYGELGSTSEGSVTGGAAGVRVGRSRMGMAVAAVGGAVVGGLVVFFGSVMW</sequence>
<reference evidence="4" key="1">
    <citation type="submission" date="2020-11" db="EMBL/GenBank/DDBJ databases">
        <authorList>
            <consortium name="DOE Joint Genome Institute"/>
            <person name="Ahrendt S."/>
            <person name="Riley R."/>
            <person name="Andreopoulos W."/>
            <person name="LaButti K."/>
            <person name="Pangilinan J."/>
            <person name="Ruiz-duenas F.J."/>
            <person name="Barrasa J.M."/>
            <person name="Sanchez-Garcia M."/>
            <person name="Camarero S."/>
            <person name="Miyauchi S."/>
            <person name="Serrano A."/>
            <person name="Linde D."/>
            <person name="Babiker R."/>
            <person name="Drula E."/>
            <person name="Ayuso-Fernandez I."/>
            <person name="Pacheco R."/>
            <person name="Padilla G."/>
            <person name="Ferreira P."/>
            <person name="Barriuso J."/>
            <person name="Kellner H."/>
            <person name="Castanera R."/>
            <person name="Alfaro M."/>
            <person name="Ramirez L."/>
            <person name="Pisabarro A.G."/>
            <person name="Kuo A."/>
            <person name="Tritt A."/>
            <person name="Lipzen A."/>
            <person name="He G."/>
            <person name="Yan M."/>
            <person name="Ng V."/>
            <person name="Cullen D."/>
            <person name="Martin F."/>
            <person name="Rosso M.-N."/>
            <person name="Henrissat B."/>
            <person name="Hibbett D."/>
            <person name="Martinez A.T."/>
            <person name="Grigoriev I.V."/>
        </authorList>
    </citation>
    <scope>NUCLEOTIDE SEQUENCE</scope>
    <source>
        <strain evidence="4">AH 44721</strain>
    </source>
</reference>
<feature type="transmembrane region" description="Helical" evidence="1">
    <location>
        <begin position="670"/>
        <end position="692"/>
    </location>
</feature>
<dbReference type="InterPro" id="IPR017853">
    <property type="entry name" value="GH"/>
</dbReference>
<dbReference type="AlphaFoldDB" id="A0A9P5NMX0"/>
<dbReference type="InterPro" id="IPR031728">
    <property type="entry name" value="GlcAase_C"/>
</dbReference>
<dbReference type="GO" id="GO:0016787">
    <property type="term" value="F:hydrolase activity"/>
    <property type="evidence" value="ECO:0007669"/>
    <property type="project" value="UniProtKB-KW"/>
</dbReference>
<keyword evidence="2" id="KW-0732">Signal</keyword>
<evidence type="ECO:0000256" key="2">
    <source>
        <dbReference type="SAM" id="SignalP"/>
    </source>
</evidence>
<gene>
    <name evidence="4" type="ORF">CPB84DRAFT_1847398</name>
</gene>
<evidence type="ECO:0000313" key="4">
    <source>
        <dbReference type="EMBL" id="KAF8900143.1"/>
    </source>
</evidence>
<evidence type="ECO:0000259" key="3">
    <source>
        <dbReference type="Pfam" id="PF16862"/>
    </source>
</evidence>
<keyword evidence="1" id="KW-0472">Membrane</keyword>
<organism evidence="4 5">
    <name type="scientific">Gymnopilus junonius</name>
    <name type="common">Spectacular rustgill mushroom</name>
    <name type="synonym">Gymnopilus spectabilis subsp. junonius</name>
    <dbReference type="NCBI Taxonomy" id="109634"/>
    <lineage>
        <taxon>Eukaryota</taxon>
        <taxon>Fungi</taxon>
        <taxon>Dikarya</taxon>
        <taxon>Basidiomycota</taxon>
        <taxon>Agaricomycotina</taxon>
        <taxon>Agaricomycetes</taxon>
        <taxon>Agaricomycetidae</taxon>
        <taxon>Agaricales</taxon>
        <taxon>Agaricineae</taxon>
        <taxon>Hymenogastraceae</taxon>
        <taxon>Gymnopilus</taxon>
    </lineage>
</organism>
<feature type="chain" id="PRO_5040115642" evidence="2">
    <location>
        <begin position="42"/>
        <end position="694"/>
    </location>
</feature>
<keyword evidence="1" id="KW-0812">Transmembrane</keyword>
<feature type="signal peptide" evidence="2">
    <location>
        <begin position="1"/>
        <end position="41"/>
    </location>
</feature>
<evidence type="ECO:0000256" key="1">
    <source>
        <dbReference type="SAM" id="Phobius"/>
    </source>
</evidence>
<keyword evidence="5" id="KW-1185">Reference proteome</keyword>